<gene>
    <name evidence="3" type="ORF">MOPEL_096_00770</name>
</gene>
<evidence type="ECO:0000256" key="1">
    <source>
        <dbReference type="SAM" id="MobiDB-lite"/>
    </source>
</evidence>
<dbReference type="InterPro" id="IPR016176">
    <property type="entry name" value="Cbl-dep_enz_cat"/>
</dbReference>
<feature type="domain" description="D-Lysine 5,6-aminomutase alpha subunit" evidence="2">
    <location>
        <begin position="28"/>
        <end position="130"/>
    </location>
</feature>
<evidence type="ECO:0000259" key="2">
    <source>
        <dbReference type="Pfam" id="PF16552"/>
    </source>
</evidence>
<evidence type="ECO:0000313" key="3">
    <source>
        <dbReference type="EMBL" id="GAB49070.1"/>
    </source>
</evidence>
<feature type="region of interest" description="Disordered" evidence="1">
    <location>
        <begin position="1"/>
        <end position="28"/>
    </location>
</feature>
<dbReference type="GO" id="GO:0003824">
    <property type="term" value="F:catalytic activity"/>
    <property type="evidence" value="ECO:0007669"/>
    <property type="project" value="InterPro"/>
</dbReference>
<dbReference type="SUPFAM" id="SSF51703">
    <property type="entry name" value="Cobalamin (vitamin B12)-dependent enzymes"/>
    <property type="match status" value="1"/>
</dbReference>
<organism evidence="3 4">
    <name type="scientific">Mobilicoccus pelagius NBRC 104925</name>
    <dbReference type="NCBI Taxonomy" id="1089455"/>
    <lineage>
        <taxon>Bacteria</taxon>
        <taxon>Bacillati</taxon>
        <taxon>Actinomycetota</taxon>
        <taxon>Actinomycetes</taxon>
        <taxon>Micrococcales</taxon>
        <taxon>Dermatophilaceae</taxon>
        <taxon>Mobilicoccus</taxon>
    </lineage>
</organism>
<dbReference type="GO" id="GO:0031419">
    <property type="term" value="F:cobalamin binding"/>
    <property type="evidence" value="ECO:0007669"/>
    <property type="project" value="InterPro"/>
</dbReference>
<dbReference type="RefSeq" id="WP_009482968.1">
    <property type="nucleotide sequence ID" value="NZ_BAFE01000073.1"/>
</dbReference>
<name>H5UTL2_9MICO</name>
<dbReference type="Proteomes" id="UP000004367">
    <property type="component" value="Unassembled WGS sequence"/>
</dbReference>
<dbReference type="Pfam" id="PF16552">
    <property type="entry name" value="OAM_alpha"/>
    <property type="match status" value="1"/>
</dbReference>
<dbReference type="InterPro" id="IPR015130">
    <property type="entry name" value="Lys-AminoMut_A"/>
</dbReference>
<dbReference type="Gene3D" id="1.10.8.1000">
    <property type="entry name" value="Ornithine 4,5 aminomutase S component, alpha subunit-like"/>
    <property type="match status" value="1"/>
</dbReference>
<evidence type="ECO:0000313" key="4">
    <source>
        <dbReference type="Proteomes" id="UP000004367"/>
    </source>
</evidence>
<dbReference type="eggNOG" id="ENOG5032S0N">
    <property type="taxonomic scope" value="Bacteria"/>
</dbReference>
<protein>
    <recommendedName>
        <fullName evidence="2">D-Lysine 5,6-aminomutase alpha subunit domain-containing protein</fullName>
    </recommendedName>
</protein>
<keyword evidence="4" id="KW-1185">Reference proteome</keyword>
<dbReference type="EMBL" id="BAFE01000073">
    <property type="protein sequence ID" value="GAB49070.1"/>
    <property type="molecule type" value="Genomic_DNA"/>
</dbReference>
<dbReference type="STRING" id="1089455.MOPEL_096_00770"/>
<dbReference type="AlphaFoldDB" id="H5UTL2"/>
<reference evidence="3 4" key="1">
    <citation type="submission" date="2012-02" db="EMBL/GenBank/DDBJ databases">
        <title>Whole genome shotgun sequence of Mobilicoccus pelagius NBRC 104925.</title>
        <authorList>
            <person name="Yoshida Y."/>
            <person name="Hosoyama A."/>
            <person name="Tsuchikane K."/>
            <person name="Katsumata H."/>
            <person name="Yamazaki S."/>
            <person name="Fujita N."/>
        </authorList>
    </citation>
    <scope>NUCLEOTIDE SEQUENCE [LARGE SCALE GENOMIC DNA]</scope>
    <source>
        <strain evidence="3 4">NBRC 104925</strain>
    </source>
</reference>
<dbReference type="Gene3D" id="6.10.250.2220">
    <property type="match status" value="1"/>
</dbReference>
<feature type="compositionally biased region" description="Low complexity" evidence="1">
    <location>
        <begin position="1"/>
        <end position="21"/>
    </location>
</feature>
<comment type="caution">
    <text evidence="3">The sequence shown here is derived from an EMBL/GenBank/DDBJ whole genome shotgun (WGS) entry which is preliminary data.</text>
</comment>
<sequence length="145" mass="15327">MTDTAPLTPEPGEGPDTPEVTAPTGADRTARMEARVEELATLSDDELKTRFWDLTRQMMTPVVDLARTHTSPSIERSVLLRMGIDSVSSHGVVDAIAEAGLLGKGAGHVVLLVGEKHGLDVRAAAARITEDPSVLTGLFTKGDGK</sequence>
<accession>H5UTL2</accession>
<proteinExistence type="predicted"/>